<proteinExistence type="predicted"/>
<dbReference type="InterPro" id="IPR010225">
    <property type="entry name" value="HrpB"/>
</dbReference>
<comment type="caution">
    <text evidence="7">The sequence shown here is derived from an EMBL/GenBank/DDBJ whole genome shotgun (WGS) entry which is preliminary data.</text>
</comment>
<reference evidence="7" key="1">
    <citation type="submission" date="2021-01" db="EMBL/GenBank/DDBJ databases">
        <title>Marivirga aurantiaca sp. nov., isolated from intertidal surface sediments.</title>
        <authorList>
            <person name="Zhang M."/>
        </authorList>
    </citation>
    <scope>NUCLEOTIDE SEQUENCE</scope>
    <source>
        <strain evidence="7">S37H4</strain>
    </source>
</reference>
<dbReference type="FunFam" id="3.40.50.300:FF:002125">
    <property type="entry name" value="ATP-dependent helicase HrpB"/>
    <property type="match status" value="1"/>
</dbReference>
<protein>
    <submittedName>
        <fullName evidence="7">ATP-dependent helicase HrpB</fullName>
    </submittedName>
</protein>
<dbReference type="PROSITE" id="PS51194">
    <property type="entry name" value="HELICASE_CTER"/>
    <property type="match status" value="1"/>
</dbReference>
<name>A0A934X0P8_9BACT</name>
<dbReference type="InterPro" id="IPR014001">
    <property type="entry name" value="Helicase_ATP-bd"/>
</dbReference>
<dbReference type="RefSeq" id="WP_201431947.1">
    <property type="nucleotide sequence ID" value="NZ_JAEQBW010000007.1"/>
</dbReference>
<evidence type="ECO:0000259" key="6">
    <source>
        <dbReference type="PROSITE" id="PS51194"/>
    </source>
</evidence>
<evidence type="ECO:0000256" key="2">
    <source>
        <dbReference type="ARBA" id="ARBA00022801"/>
    </source>
</evidence>
<dbReference type="SMART" id="SM00490">
    <property type="entry name" value="HELICc"/>
    <property type="match status" value="1"/>
</dbReference>
<evidence type="ECO:0000313" key="7">
    <source>
        <dbReference type="EMBL" id="MBK6266265.1"/>
    </source>
</evidence>
<organism evidence="7 8">
    <name type="scientific">Marivirga aurantiaca</name>
    <dbReference type="NCBI Taxonomy" id="2802615"/>
    <lineage>
        <taxon>Bacteria</taxon>
        <taxon>Pseudomonadati</taxon>
        <taxon>Bacteroidota</taxon>
        <taxon>Cytophagia</taxon>
        <taxon>Cytophagales</taxon>
        <taxon>Marivirgaceae</taxon>
        <taxon>Marivirga</taxon>
    </lineage>
</organism>
<feature type="domain" description="Helicase ATP-binding" evidence="5">
    <location>
        <begin position="20"/>
        <end position="184"/>
    </location>
</feature>
<dbReference type="EMBL" id="JAEQBW010000007">
    <property type="protein sequence ID" value="MBK6266265.1"/>
    <property type="molecule type" value="Genomic_DNA"/>
</dbReference>
<keyword evidence="2" id="KW-0378">Hydrolase</keyword>
<dbReference type="GO" id="GO:0005524">
    <property type="term" value="F:ATP binding"/>
    <property type="evidence" value="ECO:0007669"/>
    <property type="project" value="UniProtKB-KW"/>
</dbReference>
<dbReference type="Pfam" id="PF00271">
    <property type="entry name" value="Helicase_C"/>
    <property type="match status" value="1"/>
</dbReference>
<dbReference type="PANTHER" id="PTHR43519">
    <property type="entry name" value="ATP-DEPENDENT RNA HELICASE HRPB"/>
    <property type="match status" value="1"/>
</dbReference>
<dbReference type="CDD" id="cd17990">
    <property type="entry name" value="DEXHc_HrpB"/>
    <property type="match status" value="1"/>
</dbReference>
<dbReference type="SMART" id="SM00487">
    <property type="entry name" value="DEXDc"/>
    <property type="match status" value="1"/>
</dbReference>
<dbReference type="SUPFAM" id="SSF52540">
    <property type="entry name" value="P-loop containing nucleoside triphosphate hydrolases"/>
    <property type="match status" value="1"/>
</dbReference>
<evidence type="ECO:0000256" key="4">
    <source>
        <dbReference type="ARBA" id="ARBA00022840"/>
    </source>
</evidence>
<feature type="domain" description="Helicase C-terminal" evidence="6">
    <location>
        <begin position="209"/>
        <end position="375"/>
    </location>
</feature>
<dbReference type="SMART" id="SM00847">
    <property type="entry name" value="HA2"/>
    <property type="match status" value="1"/>
</dbReference>
<keyword evidence="4" id="KW-0067">ATP-binding</keyword>
<dbReference type="PROSITE" id="PS51192">
    <property type="entry name" value="HELICASE_ATP_BIND_1"/>
    <property type="match status" value="1"/>
</dbReference>
<evidence type="ECO:0000256" key="3">
    <source>
        <dbReference type="ARBA" id="ARBA00022806"/>
    </source>
</evidence>
<dbReference type="InterPro" id="IPR001650">
    <property type="entry name" value="Helicase_C-like"/>
</dbReference>
<evidence type="ECO:0000256" key="1">
    <source>
        <dbReference type="ARBA" id="ARBA00022741"/>
    </source>
</evidence>
<dbReference type="Gene3D" id="1.20.120.1080">
    <property type="match status" value="1"/>
</dbReference>
<dbReference type="InterPro" id="IPR049614">
    <property type="entry name" value="HrpB_DEXH"/>
</dbReference>
<dbReference type="GO" id="GO:0004386">
    <property type="term" value="F:helicase activity"/>
    <property type="evidence" value="ECO:0007669"/>
    <property type="project" value="UniProtKB-KW"/>
</dbReference>
<dbReference type="InterPro" id="IPR011545">
    <property type="entry name" value="DEAD/DEAH_box_helicase_dom"/>
</dbReference>
<dbReference type="PANTHER" id="PTHR43519:SF1">
    <property type="entry name" value="ATP-DEPENDENT RNA HELICASE HRPB"/>
    <property type="match status" value="1"/>
</dbReference>
<dbReference type="AlphaFoldDB" id="A0A934X0P8"/>
<accession>A0A934X0P8</accession>
<dbReference type="InterPro" id="IPR027417">
    <property type="entry name" value="P-loop_NTPase"/>
</dbReference>
<evidence type="ECO:0000259" key="5">
    <source>
        <dbReference type="PROSITE" id="PS51192"/>
    </source>
</evidence>
<dbReference type="CDD" id="cd18791">
    <property type="entry name" value="SF2_C_RHA"/>
    <property type="match status" value="1"/>
</dbReference>
<dbReference type="Proteomes" id="UP000611723">
    <property type="component" value="Unassembled WGS sequence"/>
</dbReference>
<gene>
    <name evidence="7" type="primary">hrpB</name>
    <name evidence="7" type="ORF">JKA74_14560</name>
</gene>
<dbReference type="NCBIfam" id="TIGR01970">
    <property type="entry name" value="DEAH_box_HrpB"/>
    <property type="match status" value="1"/>
</dbReference>
<dbReference type="GO" id="GO:0003676">
    <property type="term" value="F:nucleic acid binding"/>
    <property type="evidence" value="ECO:0007669"/>
    <property type="project" value="InterPro"/>
</dbReference>
<dbReference type="Gene3D" id="3.40.50.300">
    <property type="entry name" value="P-loop containing nucleotide triphosphate hydrolases"/>
    <property type="match status" value="2"/>
</dbReference>
<keyword evidence="8" id="KW-1185">Reference proteome</keyword>
<sequence>MPFQLNKIDLPIVAIIPEIKSALKNQTTLIINAEAGAGKSTIIPLSLLEEARETGKKIIMLEPRRLAAKSIAKRMSELLNEPLGKTVGYRIRFETAISEDTLIEVVTEGILGRMLDSDPQLKEVGILIFDEFHERSIYADVALALARHTQINFRPDLKILIMSATLNQKMLSDALNAQAIVSKGRQYPVDIHYAGETDYHLLAEMTASLIRKSVQNHDGDILVFLPGQGEINAVMDELKSLRKHLAIYPLYGQLPWNKQWAAIQPHPQGKRKIVLATSIAETSLTIEGVKVVIDTGFGRGSQFDANSGLSRLVTQPISHDEADQRAGRAGRVSPGVCYRMWSEAEHQLRSKHRIPEILHEDLTSLALDLAARNIADSYQLFWLTPPPIDKMIKAKDLLLNLEALDEKGITEIGRKMHALPCHPRLAHMLIHSKSSGNLELATDLAALLEERDPLYKQAGADISYRIDRLRTLRKEERLTKPFRQIEKIASSYRKLFKIEEDNSSSDAYAIGFILALAYPDRIASSKRGNNAQFQLSNGAIAAIGHKDELANEPWLTVASIDARSGLGKIFLAAPLNPKDLAPLVKNIKSVTWNFEDDEFELTSDLRIGKIILKREPVDREISQKEKRTAIIQAIREEGEEILTQDASFISLASKVKMLSQQHPDEAWPEMTVDYISAIAHTWLPEQIENEEDIYEEIQKLSLTEIALKTLSDSQKKQLQD</sequence>
<keyword evidence="1" id="KW-0547">Nucleotide-binding</keyword>
<dbReference type="InterPro" id="IPR007502">
    <property type="entry name" value="Helicase-assoc_dom"/>
</dbReference>
<dbReference type="GO" id="GO:0016787">
    <property type="term" value="F:hydrolase activity"/>
    <property type="evidence" value="ECO:0007669"/>
    <property type="project" value="UniProtKB-KW"/>
</dbReference>
<dbReference type="Pfam" id="PF00270">
    <property type="entry name" value="DEAD"/>
    <property type="match status" value="1"/>
</dbReference>
<keyword evidence="3 7" id="KW-0347">Helicase</keyword>
<evidence type="ECO:0000313" key="8">
    <source>
        <dbReference type="Proteomes" id="UP000611723"/>
    </source>
</evidence>